<comment type="caution">
    <text evidence="5">The sequence shown here is derived from an EMBL/GenBank/DDBJ whole genome shotgun (WGS) entry which is preliminary data.</text>
</comment>
<dbReference type="Pfam" id="PF00439">
    <property type="entry name" value="Bromodomain"/>
    <property type="match status" value="1"/>
</dbReference>
<dbReference type="Proteomes" id="UP000494165">
    <property type="component" value="Unassembled WGS sequence"/>
</dbReference>
<evidence type="ECO:0000256" key="3">
    <source>
        <dbReference type="SAM" id="Coils"/>
    </source>
</evidence>
<feature type="domain" description="Bromo" evidence="4">
    <location>
        <begin position="56"/>
        <end position="128"/>
    </location>
</feature>
<protein>
    <recommendedName>
        <fullName evidence="4">Bromo domain-containing protein</fullName>
    </recommendedName>
</protein>
<dbReference type="PROSITE" id="PS50014">
    <property type="entry name" value="BROMODOMAIN_2"/>
    <property type="match status" value="1"/>
</dbReference>
<evidence type="ECO:0000259" key="4">
    <source>
        <dbReference type="PROSITE" id="PS50014"/>
    </source>
</evidence>
<dbReference type="PANTHER" id="PTHR22880">
    <property type="entry name" value="FALZ-RELATED BROMODOMAIN-CONTAINING PROTEINS"/>
    <property type="match status" value="1"/>
</dbReference>
<dbReference type="PANTHER" id="PTHR22880:SF225">
    <property type="entry name" value="BROMODOMAIN-CONTAINING PROTEIN BET-1-RELATED"/>
    <property type="match status" value="1"/>
</dbReference>
<dbReference type="GO" id="GO:0006338">
    <property type="term" value="P:chromatin remodeling"/>
    <property type="evidence" value="ECO:0007669"/>
    <property type="project" value="TreeGrafter"/>
</dbReference>
<dbReference type="InterPro" id="IPR001487">
    <property type="entry name" value="Bromodomain"/>
</dbReference>
<feature type="coiled-coil region" evidence="3">
    <location>
        <begin position="227"/>
        <end position="262"/>
    </location>
</feature>
<dbReference type="SUPFAM" id="SSF47370">
    <property type="entry name" value="Bromodomain"/>
    <property type="match status" value="1"/>
</dbReference>
<sequence>MLQYMPVNTQKCTYPCKCPAYRVEYGQVNLPYEPSNKSARRQYGLQFIEEQLKIRWEEGYMKPFKLPVNEDNSRVPGYYAKIKHPMDMGTVLKRLEHNYYDSYDACFRDMNLVVENCKFFHHPSTNNVFLAKQLGSAINEISQFVKAPKELVRRQDEKKTLRTNDFRLLLAGKQKTADQNVPLAEIHQVPPLLPAIQAEPVHRPSKPDLVSPKLAPAKVPSVAAKKLEKLRQEKEEWMKYMRERDRERSEKLRLEIERDREERIAEFERLEYLRLMYNAGYPPLIEPKLGYDRVIMVNTGYDPYSWRNCFDE</sequence>
<dbReference type="InterPro" id="IPR050935">
    <property type="entry name" value="Bromo_chromatin_reader"/>
</dbReference>
<organism evidence="5 6">
    <name type="scientific">Cloeon dipterum</name>
    <dbReference type="NCBI Taxonomy" id="197152"/>
    <lineage>
        <taxon>Eukaryota</taxon>
        <taxon>Metazoa</taxon>
        <taxon>Ecdysozoa</taxon>
        <taxon>Arthropoda</taxon>
        <taxon>Hexapoda</taxon>
        <taxon>Insecta</taxon>
        <taxon>Pterygota</taxon>
        <taxon>Palaeoptera</taxon>
        <taxon>Ephemeroptera</taxon>
        <taxon>Pisciforma</taxon>
        <taxon>Baetidae</taxon>
        <taxon>Cloeon</taxon>
    </lineage>
</organism>
<evidence type="ECO:0000313" key="6">
    <source>
        <dbReference type="Proteomes" id="UP000494165"/>
    </source>
</evidence>
<dbReference type="AlphaFoldDB" id="A0A8S1EAP9"/>
<keyword evidence="3" id="KW-0175">Coiled coil</keyword>
<reference evidence="5 6" key="1">
    <citation type="submission" date="2020-04" db="EMBL/GenBank/DDBJ databases">
        <authorList>
            <person name="Alioto T."/>
            <person name="Alioto T."/>
            <person name="Gomez Garrido J."/>
        </authorList>
    </citation>
    <scope>NUCLEOTIDE SEQUENCE [LARGE SCALE GENOMIC DNA]</scope>
</reference>
<dbReference type="GO" id="GO:0000785">
    <property type="term" value="C:chromatin"/>
    <property type="evidence" value="ECO:0007669"/>
    <property type="project" value="TreeGrafter"/>
</dbReference>
<evidence type="ECO:0000256" key="1">
    <source>
        <dbReference type="ARBA" id="ARBA00023117"/>
    </source>
</evidence>
<dbReference type="GO" id="GO:0005634">
    <property type="term" value="C:nucleus"/>
    <property type="evidence" value="ECO:0007669"/>
    <property type="project" value="TreeGrafter"/>
</dbReference>
<keyword evidence="1 2" id="KW-0103">Bromodomain</keyword>
<dbReference type="SMART" id="SM00297">
    <property type="entry name" value="BROMO"/>
    <property type="match status" value="1"/>
</dbReference>
<dbReference type="Gene3D" id="1.20.920.10">
    <property type="entry name" value="Bromodomain-like"/>
    <property type="match status" value="1"/>
</dbReference>
<name>A0A8S1EAP9_9INSE</name>
<evidence type="ECO:0000313" key="5">
    <source>
        <dbReference type="EMBL" id="CAB3387254.1"/>
    </source>
</evidence>
<keyword evidence="6" id="KW-1185">Reference proteome</keyword>
<dbReference type="EMBL" id="CADEPI010000556">
    <property type="protein sequence ID" value="CAB3387254.1"/>
    <property type="molecule type" value="Genomic_DNA"/>
</dbReference>
<dbReference type="PRINTS" id="PR00503">
    <property type="entry name" value="BROMODOMAIN"/>
</dbReference>
<dbReference type="InterPro" id="IPR036427">
    <property type="entry name" value="Bromodomain-like_sf"/>
</dbReference>
<accession>A0A8S1EAP9</accession>
<evidence type="ECO:0000256" key="2">
    <source>
        <dbReference type="PROSITE-ProRule" id="PRU00035"/>
    </source>
</evidence>
<dbReference type="GO" id="GO:0006355">
    <property type="term" value="P:regulation of DNA-templated transcription"/>
    <property type="evidence" value="ECO:0007669"/>
    <property type="project" value="TreeGrafter"/>
</dbReference>
<gene>
    <name evidence="5" type="ORF">CLODIP_2_CD04727</name>
</gene>
<proteinExistence type="predicted"/>
<dbReference type="OrthoDB" id="8063680at2759"/>